<accession>A0ABV6BLV0</accession>
<comment type="caution">
    <text evidence="1">The sequence shown here is derived from an EMBL/GenBank/DDBJ whole genome shotgun (WGS) entry which is preliminary data.</text>
</comment>
<evidence type="ECO:0000313" key="1">
    <source>
        <dbReference type="EMBL" id="MFC0050455.1"/>
    </source>
</evidence>
<proteinExistence type="predicted"/>
<sequence>MSNAVAQLHSLYQYLDRLYPQATNLAAAERLQLACDQIAPKFCQLYQQQPVLMQAQLALASANHSALANLALKQAVVILVIASHSRWPLSLQEHVLSASFAGLCGLKSEMLSQVDEDPIQLKDPWLITLRSHQAHLPAIWLQLFASCCRLRQQAPIWQQDPLAAVLLLAYQLTLPLCQTTTAGKVGFETVFRQLWRQSEGIGLSLLQILSLSGAQLYQLGRFCSDSIGAVAFITEAEPQLRGYLFDLNLKSLSAEPIALAGSGMHLLPPRVCKDQSWLSLLVRQAKDLLETADPEPMSLALIQQLNPDWSVSRQVSFLQDHPAFCQLLCNAASELSRQHTQVKDLRHALALIGTEQLPLLLRQSWLAQQTELCAQPWQQWFQQLDAVFSQALQLLAAQTRRVDLTPNQAKLIAGCFNLQLQQHEVLRHLPLHRPGRNNTSIVSECRTFIWQDAESLRQTAQLLAATGAKMLWQDAVLNFRTTPGIQADYSQQQAAQLLLQFGWVLTELYFWGAATQPDTLEALYKNSRHALDLPAISLSQWLEQLQQHCQAFWPLQPKM</sequence>
<dbReference type="Proteomes" id="UP001589813">
    <property type="component" value="Unassembled WGS sequence"/>
</dbReference>
<protein>
    <recommendedName>
        <fullName evidence="3">HDOD domain-containing protein</fullName>
    </recommendedName>
</protein>
<evidence type="ECO:0008006" key="3">
    <source>
        <dbReference type="Google" id="ProtNLM"/>
    </source>
</evidence>
<evidence type="ECO:0000313" key="2">
    <source>
        <dbReference type="Proteomes" id="UP001589813"/>
    </source>
</evidence>
<dbReference type="RefSeq" id="WP_377248254.1">
    <property type="nucleotide sequence ID" value="NZ_JBHLXP010000005.1"/>
</dbReference>
<gene>
    <name evidence="1" type="ORF">ACFFJP_19360</name>
</gene>
<keyword evidence="2" id="KW-1185">Reference proteome</keyword>
<organism evidence="1 2">
    <name type="scientific">Rheinheimera tilapiae</name>
    <dbReference type="NCBI Taxonomy" id="875043"/>
    <lineage>
        <taxon>Bacteria</taxon>
        <taxon>Pseudomonadati</taxon>
        <taxon>Pseudomonadota</taxon>
        <taxon>Gammaproteobacteria</taxon>
        <taxon>Chromatiales</taxon>
        <taxon>Chromatiaceae</taxon>
        <taxon>Rheinheimera</taxon>
    </lineage>
</organism>
<dbReference type="EMBL" id="JBHLXP010000005">
    <property type="protein sequence ID" value="MFC0050455.1"/>
    <property type="molecule type" value="Genomic_DNA"/>
</dbReference>
<name>A0ABV6BLV0_9GAMM</name>
<reference evidence="1 2" key="1">
    <citation type="submission" date="2024-09" db="EMBL/GenBank/DDBJ databases">
        <authorList>
            <person name="Sun Q."/>
            <person name="Mori K."/>
        </authorList>
    </citation>
    <scope>NUCLEOTIDE SEQUENCE [LARGE SCALE GENOMIC DNA]</scope>
    <source>
        <strain evidence="1 2">KCTC 23315</strain>
    </source>
</reference>